<gene>
    <name evidence="2" type="primary">KCTD7</name>
    <name evidence="2" type="ORF">OS493_036956</name>
</gene>
<dbReference type="PANTHER" id="PTHR14499:SF136">
    <property type="entry name" value="GH08630P"/>
    <property type="match status" value="1"/>
</dbReference>
<dbReference type="GO" id="GO:0051260">
    <property type="term" value="P:protein homooligomerization"/>
    <property type="evidence" value="ECO:0007669"/>
    <property type="project" value="InterPro"/>
</dbReference>
<reference evidence="2" key="1">
    <citation type="submission" date="2023-01" db="EMBL/GenBank/DDBJ databases">
        <title>Genome assembly of the deep-sea coral Lophelia pertusa.</title>
        <authorList>
            <person name="Herrera S."/>
            <person name="Cordes E."/>
        </authorList>
    </citation>
    <scope>NUCLEOTIDE SEQUENCE</scope>
    <source>
        <strain evidence="2">USNM1676648</strain>
        <tissue evidence="2">Polyp</tissue>
    </source>
</reference>
<dbReference type="InterPro" id="IPR000210">
    <property type="entry name" value="BTB/POZ_dom"/>
</dbReference>
<sequence length="291" mass="33998">MDATSQGKMAQKLTLPTIIPLNVGGHIFTTRLTTLLKDEDSMLAAMFSGRYKLQMDNEGRYFIDRDGTYFGHILNYLRDASLLPKASVALHVYREAQYFRLEHLIRQLERYPSVISHVVMEEQKRDFSERYHHWRNVLLDTAQQKYRQSIKFAIGRDSVLTVTRYACKKDYKLSESICKSYSSLCEDNKNYQHHQFVCVNETGERFEYFIGSDLPLVDFIVPDEDIPDCRLFTSLAEKDLRVEGFCVSGSLTHAWKCLRCDVTGFLHQMAFRWVLPCPNMDNEKKAQNYRL</sequence>
<proteinExistence type="predicted"/>
<accession>A0A9W9ZI32</accession>
<dbReference type="SUPFAM" id="SSF54695">
    <property type="entry name" value="POZ domain"/>
    <property type="match status" value="1"/>
</dbReference>
<dbReference type="OrthoDB" id="2414723at2759"/>
<organism evidence="2 3">
    <name type="scientific">Desmophyllum pertusum</name>
    <dbReference type="NCBI Taxonomy" id="174260"/>
    <lineage>
        <taxon>Eukaryota</taxon>
        <taxon>Metazoa</taxon>
        <taxon>Cnidaria</taxon>
        <taxon>Anthozoa</taxon>
        <taxon>Hexacorallia</taxon>
        <taxon>Scleractinia</taxon>
        <taxon>Caryophylliina</taxon>
        <taxon>Caryophylliidae</taxon>
        <taxon>Desmophyllum</taxon>
    </lineage>
</organism>
<feature type="domain" description="BTB" evidence="1">
    <location>
        <begin position="17"/>
        <end position="116"/>
    </location>
</feature>
<comment type="caution">
    <text evidence="2">The sequence shown here is derived from an EMBL/GenBank/DDBJ whole genome shotgun (WGS) entry which is preliminary data.</text>
</comment>
<evidence type="ECO:0000313" key="2">
    <source>
        <dbReference type="EMBL" id="KAJ7382117.1"/>
    </source>
</evidence>
<dbReference type="FunFam" id="3.30.710.10:FF:000046">
    <property type="entry name" value="BTB/POZ domain-containing protein KCTD7 isoform X1"/>
    <property type="match status" value="1"/>
</dbReference>
<dbReference type="Proteomes" id="UP001163046">
    <property type="component" value="Unassembled WGS sequence"/>
</dbReference>
<evidence type="ECO:0000259" key="1">
    <source>
        <dbReference type="SMART" id="SM00225"/>
    </source>
</evidence>
<dbReference type="InterPro" id="IPR003131">
    <property type="entry name" value="T1-type_BTB"/>
</dbReference>
<dbReference type="Gene3D" id="3.30.710.10">
    <property type="entry name" value="Potassium Channel Kv1.1, Chain A"/>
    <property type="match status" value="1"/>
</dbReference>
<dbReference type="EMBL" id="MU825938">
    <property type="protein sequence ID" value="KAJ7382117.1"/>
    <property type="molecule type" value="Genomic_DNA"/>
</dbReference>
<name>A0A9W9ZI32_9CNID</name>
<evidence type="ECO:0000313" key="3">
    <source>
        <dbReference type="Proteomes" id="UP001163046"/>
    </source>
</evidence>
<dbReference type="AlphaFoldDB" id="A0A9W9ZI32"/>
<dbReference type="Pfam" id="PF02214">
    <property type="entry name" value="BTB_2"/>
    <property type="match status" value="1"/>
</dbReference>
<dbReference type="InterPro" id="IPR011333">
    <property type="entry name" value="SKP1/BTB/POZ_sf"/>
</dbReference>
<keyword evidence="3" id="KW-1185">Reference proteome</keyword>
<dbReference type="SMART" id="SM00225">
    <property type="entry name" value="BTB"/>
    <property type="match status" value="1"/>
</dbReference>
<dbReference type="PANTHER" id="PTHR14499">
    <property type="entry name" value="POTASSIUM CHANNEL TETRAMERIZATION DOMAIN-CONTAINING"/>
    <property type="match status" value="1"/>
</dbReference>
<protein>
    <submittedName>
        <fullName evidence="2">BTB (POZ) domain-containing protein</fullName>
    </submittedName>
</protein>